<reference evidence="1" key="1">
    <citation type="journal article" date="2023" name="G3 (Bethesda)">
        <title>A reference genome for the long-term kleptoplast-retaining sea slug Elysia crispata morphotype clarki.</title>
        <authorList>
            <person name="Eastman K.E."/>
            <person name="Pendleton A.L."/>
            <person name="Shaikh M.A."/>
            <person name="Suttiyut T."/>
            <person name="Ogas R."/>
            <person name="Tomko P."/>
            <person name="Gavelis G."/>
            <person name="Widhalm J.R."/>
            <person name="Wisecaver J.H."/>
        </authorList>
    </citation>
    <scope>NUCLEOTIDE SEQUENCE</scope>
    <source>
        <strain evidence="1">ECLA1</strain>
    </source>
</reference>
<dbReference type="Proteomes" id="UP001283361">
    <property type="component" value="Unassembled WGS sequence"/>
</dbReference>
<accession>A0AAE1CRR4</accession>
<evidence type="ECO:0000313" key="1">
    <source>
        <dbReference type="EMBL" id="KAK3731043.1"/>
    </source>
</evidence>
<organism evidence="1 2">
    <name type="scientific">Elysia crispata</name>
    <name type="common">lettuce slug</name>
    <dbReference type="NCBI Taxonomy" id="231223"/>
    <lineage>
        <taxon>Eukaryota</taxon>
        <taxon>Metazoa</taxon>
        <taxon>Spiralia</taxon>
        <taxon>Lophotrochozoa</taxon>
        <taxon>Mollusca</taxon>
        <taxon>Gastropoda</taxon>
        <taxon>Heterobranchia</taxon>
        <taxon>Euthyneura</taxon>
        <taxon>Panpulmonata</taxon>
        <taxon>Sacoglossa</taxon>
        <taxon>Placobranchoidea</taxon>
        <taxon>Plakobranchidae</taxon>
        <taxon>Elysia</taxon>
    </lineage>
</organism>
<keyword evidence="2" id="KW-1185">Reference proteome</keyword>
<comment type="caution">
    <text evidence="1">The sequence shown here is derived from an EMBL/GenBank/DDBJ whole genome shotgun (WGS) entry which is preliminary data.</text>
</comment>
<dbReference type="EMBL" id="JAWDGP010007035">
    <property type="protein sequence ID" value="KAK3731043.1"/>
    <property type="molecule type" value="Genomic_DNA"/>
</dbReference>
<dbReference type="AlphaFoldDB" id="A0AAE1CRR4"/>
<evidence type="ECO:0000313" key="2">
    <source>
        <dbReference type="Proteomes" id="UP001283361"/>
    </source>
</evidence>
<protein>
    <submittedName>
        <fullName evidence="1">Uncharacterized protein</fullName>
    </submittedName>
</protein>
<name>A0AAE1CRR4_9GAST</name>
<gene>
    <name evidence="1" type="ORF">RRG08_066056</name>
</gene>
<sequence length="121" mass="13904">MRSVGRPTQSKQGQSFYLLRFQDRNSDQRIEDIKLDVQSTTTCQETKQSAAWVDVQARVGHVKWAGVDTGKSLMWSVPLEALEGKRLTCGARRFVYAIWERRIKIGFVLKVGIAELEDFKR</sequence>
<proteinExistence type="predicted"/>